<dbReference type="PRINTS" id="PR00737">
    <property type="entry name" value="GLHYDRLASE16"/>
</dbReference>
<feature type="chain" id="PRO_5040431248" description="Beta-glucanase" evidence="11">
    <location>
        <begin position="30"/>
        <end position="246"/>
    </location>
</feature>
<evidence type="ECO:0000313" key="14">
    <source>
        <dbReference type="Proteomes" id="UP001078573"/>
    </source>
</evidence>
<dbReference type="PROSITE" id="PS01034">
    <property type="entry name" value="GH16_1"/>
    <property type="match status" value="1"/>
</dbReference>
<reference evidence="13" key="1">
    <citation type="submission" date="2022-02" db="EMBL/GenBank/DDBJ databases">
        <title>Crop Bioprotection Bacillus Genome Sequencing.</title>
        <authorList>
            <person name="Dunlap C."/>
        </authorList>
    </citation>
    <scope>NUCLEOTIDE SEQUENCE</scope>
    <source>
        <strain evidence="13">WR1O2A-53</strain>
    </source>
</reference>
<accession>A0A9Q4E7D8</accession>
<evidence type="ECO:0000256" key="7">
    <source>
        <dbReference type="ARBA" id="ARBA00029722"/>
    </source>
</evidence>
<dbReference type="PANTHER" id="PTHR31062">
    <property type="entry name" value="XYLOGLUCAN ENDOTRANSGLUCOSYLASE/HYDROLASE PROTEIN 8-RELATED"/>
    <property type="match status" value="1"/>
</dbReference>
<keyword evidence="6 13" id="KW-0326">Glycosidase</keyword>
<dbReference type="EC" id="3.2.1.73" evidence="3"/>
<dbReference type="InterPro" id="IPR000757">
    <property type="entry name" value="Beta-glucanase-like"/>
</dbReference>
<evidence type="ECO:0000256" key="1">
    <source>
        <dbReference type="ARBA" id="ARBA00000481"/>
    </source>
</evidence>
<dbReference type="AlphaFoldDB" id="A0A9Q4E7D8"/>
<dbReference type="CDD" id="cd02175">
    <property type="entry name" value="GH16_lichenase"/>
    <property type="match status" value="1"/>
</dbReference>
<dbReference type="InterPro" id="IPR013320">
    <property type="entry name" value="ConA-like_dom_sf"/>
</dbReference>
<dbReference type="GO" id="GO:0005975">
    <property type="term" value="P:carbohydrate metabolic process"/>
    <property type="evidence" value="ECO:0007669"/>
    <property type="project" value="InterPro"/>
</dbReference>
<evidence type="ECO:0000259" key="12">
    <source>
        <dbReference type="PROSITE" id="PS51762"/>
    </source>
</evidence>
<organism evidence="13 14">
    <name type="scientific">Bacillus spizizenii</name>
    <name type="common">Bacillus subtilis subsp. spizizenii</name>
    <dbReference type="NCBI Taxonomy" id="96241"/>
    <lineage>
        <taxon>Bacteria</taxon>
        <taxon>Bacillati</taxon>
        <taxon>Bacillota</taxon>
        <taxon>Bacilli</taxon>
        <taxon>Bacillales</taxon>
        <taxon>Bacillaceae</taxon>
        <taxon>Bacillus</taxon>
    </lineage>
</organism>
<evidence type="ECO:0000256" key="5">
    <source>
        <dbReference type="ARBA" id="ARBA00022801"/>
    </source>
</evidence>
<name>A0A9Q4E7D8_BACSC</name>
<dbReference type="InterPro" id="IPR008263">
    <property type="entry name" value="GH16_AS"/>
</dbReference>
<sequence length="246" mass="27733">MSYRMKRVLLLLFTGLFMSLSAVTSTASAQTGGSFFDPFNSYNSGLWQKANGYSNGNMFNCTWRANNVSMTSLGEMRLALTSPSYNKFDCGENRSVQTYGYGLYEVRMKPAKNAGIVSSFFTYTGPTDGTPWDEIDIEFLGKDTTKVQFNYYTNGVGNHEKIVDLGFDAANAYHTYAFDWQPNSIKWYVDGQLKHTATSQIPTTPGKIMMNLWNGTGVDEWLGSYNGVTPLYAHYDWVRYTKKNNV</sequence>
<gene>
    <name evidence="13" type="primary">bglS</name>
    <name evidence="13" type="ORF">MOC89_17940</name>
</gene>
<evidence type="ECO:0000256" key="6">
    <source>
        <dbReference type="ARBA" id="ARBA00023295"/>
    </source>
</evidence>
<feature type="domain" description="GH16" evidence="12">
    <location>
        <begin position="11"/>
        <end position="246"/>
    </location>
</feature>
<evidence type="ECO:0000256" key="3">
    <source>
        <dbReference type="ARBA" id="ARBA00012690"/>
    </source>
</evidence>
<comment type="similarity">
    <text evidence="2">Belongs to the glycosyl hydrolase 16 family.</text>
</comment>
<evidence type="ECO:0000256" key="8">
    <source>
        <dbReference type="ARBA" id="ARBA00029771"/>
    </source>
</evidence>
<dbReference type="GO" id="GO:0042972">
    <property type="term" value="F:licheninase activity"/>
    <property type="evidence" value="ECO:0007669"/>
    <property type="project" value="UniProtKB-EC"/>
</dbReference>
<evidence type="ECO:0000256" key="9">
    <source>
        <dbReference type="ARBA" id="ARBA00031665"/>
    </source>
</evidence>
<evidence type="ECO:0000256" key="11">
    <source>
        <dbReference type="SAM" id="SignalP"/>
    </source>
</evidence>
<comment type="catalytic activity">
    <reaction evidence="1">
        <text>Hydrolysis of (1-&gt;4)-beta-D-glucosidic linkages in beta-D-glucans containing (1-&gt;3)- and (1-&gt;4)-bonds.</text>
        <dbReference type="EC" id="3.2.1.73"/>
    </reaction>
</comment>
<dbReference type="Gene3D" id="2.60.120.200">
    <property type="match status" value="1"/>
</dbReference>
<dbReference type="InterPro" id="IPR044791">
    <property type="entry name" value="Beta-glucanase/XTH"/>
</dbReference>
<keyword evidence="5 13" id="KW-0378">Hydrolase</keyword>
<dbReference type="SUPFAM" id="SSF49899">
    <property type="entry name" value="Concanavalin A-like lectins/glucanases"/>
    <property type="match status" value="1"/>
</dbReference>
<comment type="caution">
    <text evidence="13">The sequence shown here is derived from an EMBL/GenBank/DDBJ whole genome shotgun (WGS) entry which is preliminary data.</text>
</comment>
<dbReference type="EMBL" id="JALAPQ010000025">
    <property type="protein sequence ID" value="MCY8458736.1"/>
    <property type="molecule type" value="Genomic_DNA"/>
</dbReference>
<dbReference type="Pfam" id="PF00722">
    <property type="entry name" value="Glyco_hydro_16"/>
    <property type="match status" value="1"/>
</dbReference>
<protein>
    <recommendedName>
        <fullName evidence="4">Beta-glucanase</fullName>
        <ecNumber evidence="3">3.2.1.73</ecNumber>
    </recommendedName>
    <alternativeName>
        <fullName evidence="9">1,3-1,4-beta-D-glucan 4-glucanohydrolase</fullName>
    </alternativeName>
    <alternativeName>
        <fullName evidence="8">Endo-beta-1,3-1,4 glucanase</fullName>
    </alternativeName>
    <alternativeName>
        <fullName evidence="7">Lichenase</fullName>
    </alternativeName>
</protein>
<evidence type="ECO:0000256" key="10">
    <source>
        <dbReference type="PIRSR" id="PIRSR608264-1"/>
    </source>
</evidence>
<dbReference type="Proteomes" id="UP001078573">
    <property type="component" value="Unassembled WGS sequence"/>
</dbReference>
<keyword evidence="11" id="KW-0732">Signal</keyword>
<feature type="active site" description="Nucleophile" evidence="10">
    <location>
        <position position="134"/>
    </location>
</feature>
<evidence type="ECO:0000313" key="13">
    <source>
        <dbReference type="EMBL" id="MCY8458736.1"/>
    </source>
</evidence>
<dbReference type="PROSITE" id="PS51762">
    <property type="entry name" value="GH16_2"/>
    <property type="match status" value="1"/>
</dbReference>
<evidence type="ECO:0000256" key="2">
    <source>
        <dbReference type="ARBA" id="ARBA00006865"/>
    </source>
</evidence>
<dbReference type="NCBIfam" id="NF047856">
    <property type="entry name" value="BGlucanaseBglS"/>
    <property type="match status" value="1"/>
</dbReference>
<proteinExistence type="inferred from homology"/>
<feature type="active site" description="Proton donor" evidence="10">
    <location>
        <position position="138"/>
    </location>
</feature>
<dbReference type="InterPro" id="IPR008264">
    <property type="entry name" value="Beta_glucanase"/>
</dbReference>
<evidence type="ECO:0000256" key="4">
    <source>
        <dbReference type="ARBA" id="ARBA00014569"/>
    </source>
</evidence>
<feature type="signal peptide" evidence="11">
    <location>
        <begin position="1"/>
        <end position="29"/>
    </location>
</feature>